<sequence length="475" mass="49870">MAGLAALEFAQALQQLVADRRAGKPTMAGNAGASVTARGANPSGSHAYGWRDAMDIIVRWRQLAEPNDQVIWVDLLTEREFNAGFGSHTPMFTGQTKCVRDYVIFDAGSARNLTVLVLLAHLQTKCTKCVRYYMVFDRALGVMKRVLAADGHAFDANNAKVPLDSEQQQRAAAEARTAEQMWAALGTDSWVVVPIESTTRPGHSLEGTRLTMVNMSKGPGAAAAAAESGGGGGGGSAEEGPVMQLANGVRDQSGQSGPSGRPAPAELAAAAKRAQARPQPDAYEFSIRTPVTPARWKDYDEELAGMFERLVAALAAGDLAAMADAALRFAYYWYNFMPLARGSAFCGYVSMLGAFLAAGAPVQATMPKSYQTDWEAILESSPERFIASVSSWMYPPELSSSSSSNNSSGGSGSGGGVNGGTAGGGNGSRAADGSIAGAAAAVPCPPVDKLPKVIEVLDTMRKRLEALNEPDVPRI</sequence>
<feature type="compositionally biased region" description="Low complexity" evidence="1">
    <location>
        <begin position="262"/>
        <end position="280"/>
    </location>
</feature>
<protein>
    <submittedName>
        <fullName evidence="2">Uncharacterized protein</fullName>
    </submittedName>
</protein>
<evidence type="ECO:0000256" key="1">
    <source>
        <dbReference type="SAM" id="MobiDB-lite"/>
    </source>
</evidence>
<organism evidence="2 3">
    <name type="scientific">Chlorella ohadii</name>
    <dbReference type="NCBI Taxonomy" id="2649997"/>
    <lineage>
        <taxon>Eukaryota</taxon>
        <taxon>Viridiplantae</taxon>
        <taxon>Chlorophyta</taxon>
        <taxon>core chlorophytes</taxon>
        <taxon>Trebouxiophyceae</taxon>
        <taxon>Chlorellales</taxon>
        <taxon>Chlorellaceae</taxon>
        <taxon>Chlorella clade</taxon>
        <taxon>Chlorella</taxon>
    </lineage>
</organism>
<feature type="region of interest" description="Disordered" evidence="1">
    <location>
        <begin position="221"/>
        <end position="280"/>
    </location>
</feature>
<proteinExistence type="predicted"/>
<name>A0AAD5DHM8_9CHLO</name>
<feature type="compositionally biased region" description="Gly residues" evidence="1">
    <location>
        <begin position="409"/>
        <end position="427"/>
    </location>
</feature>
<comment type="caution">
    <text evidence="2">The sequence shown here is derived from an EMBL/GenBank/DDBJ whole genome shotgun (WGS) entry which is preliminary data.</text>
</comment>
<evidence type="ECO:0000313" key="3">
    <source>
        <dbReference type="Proteomes" id="UP001205105"/>
    </source>
</evidence>
<dbReference type="GO" id="GO:0045892">
    <property type="term" value="P:negative regulation of DNA-templated transcription"/>
    <property type="evidence" value="ECO:0007669"/>
    <property type="project" value="InterPro"/>
</dbReference>
<accession>A0AAD5DHM8</accession>
<dbReference type="AlphaFoldDB" id="A0AAD5DHM8"/>
<gene>
    <name evidence="2" type="ORF">COHA_009118</name>
</gene>
<dbReference type="EMBL" id="JADXDR010000166">
    <property type="protein sequence ID" value="KAI7837041.1"/>
    <property type="molecule type" value="Genomic_DNA"/>
</dbReference>
<dbReference type="Proteomes" id="UP001205105">
    <property type="component" value="Unassembled WGS sequence"/>
</dbReference>
<dbReference type="PANTHER" id="PTHR44749">
    <property type="entry name" value="SUPPRESSOR OF RPS4-RLD 1"/>
    <property type="match status" value="1"/>
</dbReference>
<reference evidence="2" key="1">
    <citation type="submission" date="2020-11" db="EMBL/GenBank/DDBJ databases">
        <title>Chlorella ohadii genome sequencing and assembly.</title>
        <authorList>
            <person name="Murik O."/>
            <person name="Treves H."/>
            <person name="Kedem I."/>
            <person name="Shotland Y."/>
            <person name="Kaplan A."/>
        </authorList>
    </citation>
    <scope>NUCLEOTIDE SEQUENCE</scope>
    <source>
        <strain evidence="2">1</strain>
    </source>
</reference>
<feature type="compositionally biased region" description="Gly residues" evidence="1">
    <location>
        <begin position="228"/>
        <end position="237"/>
    </location>
</feature>
<dbReference type="InterPro" id="IPR044650">
    <property type="entry name" value="SRFR1-like"/>
</dbReference>
<keyword evidence="3" id="KW-1185">Reference proteome</keyword>
<evidence type="ECO:0000313" key="2">
    <source>
        <dbReference type="EMBL" id="KAI7837041.1"/>
    </source>
</evidence>
<dbReference type="PANTHER" id="PTHR44749:SF1">
    <property type="entry name" value="TETRATRICOPEPTIDE-LIKE HELICAL DOMAIN-CONTAINING PROTEIN"/>
    <property type="match status" value="1"/>
</dbReference>
<feature type="region of interest" description="Disordered" evidence="1">
    <location>
        <begin position="400"/>
        <end position="430"/>
    </location>
</feature>